<dbReference type="GO" id="GO:0003677">
    <property type="term" value="F:DNA binding"/>
    <property type="evidence" value="ECO:0007669"/>
    <property type="project" value="UniProtKB-UniRule"/>
</dbReference>
<dbReference type="SUPFAM" id="SSF46689">
    <property type="entry name" value="Homeodomain-like"/>
    <property type="match status" value="1"/>
</dbReference>
<evidence type="ECO:0000256" key="1">
    <source>
        <dbReference type="ARBA" id="ARBA00004123"/>
    </source>
</evidence>
<dbReference type="CDD" id="cd00086">
    <property type="entry name" value="homeodomain"/>
    <property type="match status" value="1"/>
</dbReference>
<keyword evidence="5 8" id="KW-0371">Homeobox</keyword>
<evidence type="ECO:0000256" key="7">
    <source>
        <dbReference type="ARBA" id="ARBA00023242"/>
    </source>
</evidence>
<feature type="compositionally biased region" description="Polar residues" evidence="9">
    <location>
        <begin position="489"/>
        <end position="506"/>
    </location>
</feature>
<keyword evidence="7 8" id="KW-0539">Nucleus</keyword>
<dbReference type="Pfam" id="PF07526">
    <property type="entry name" value="POX"/>
    <property type="match status" value="1"/>
</dbReference>
<organism evidence="11 12">
    <name type="scientific">Carpinus fangiana</name>
    <dbReference type="NCBI Taxonomy" id="176857"/>
    <lineage>
        <taxon>Eukaryota</taxon>
        <taxon>Viridiplantae</taxon>
        <taxon>Streptophyta</taxon>
        <taxon>Embryophyta</taxon>
        <taxon>Tracheophyta</taxon>
        <taxon>Spermatophyta</taxon>
        <taxon>Magnoliopsida</taxon>
        <taxon>eudicotyledons</taxon>
        <taxon>Gunneridae</taxon>
        <taxon>Pentapetalae</taxon>
        <taxon>rosids</taxon>
        <taxon>fabids</taxon>
        <taxon>Fagales</taxon>
        <taxon>Betulaceae</taxon>
        <taxon>Carpinus</taxon>
    </lineage>
</organism>
<evidence type="ECO:0000313" key="12">
    <source>
        <dbReference type="Proteomes" id="UP000327013"/>
    </source>
</evidence>
<keyword evidence="3" id="KW-0805">Transcription regulation</keyword>
<dbReference type="EMBL" id="CM017327">
    <property type="protein sequence ID" value="KAE8099316.1"/>
    <property type="molecule type" value="Genomic_DNA"/>
</dbReference>
<name>A0A5N6RLZ7_9ROSI</name>
<keyword evidence="4 8" id="KW-0238">DNA-binding</keyword>
<gene>
    <name evidence="11" type="ORF">FH972_017307</name>
</gene>
<feature type="domain" description="Homeobox" evidence="10">
    <location>
        <begin position="396"/>
        <end position="459"/>
    </location>
</feature>
<keyword evidence="12" id="KW-1185">Reference proteome</keyword>
<dbReference type="PROSITE" id="PS50071">
    <property type="entry name" value="HOMEOBOX_2"/>
    <property type="match status" value="1"/>
</dbReference>
<dbReference type="SMART" id="SM00574">
    <property type="entry name" value="POX"/>
    <property type="match status" value="1"/>
</dbReference>
<dbReference type="OrthoDB" id="10056939at2759"/>
<evidence type="ECO:0000256" key="9">
    <source>
        <dbReference type="SAM" id="MobiDB-lite"/>
    </source>
</evidence>
<dbReference type="InterPro" id="IPR006563">
    <property type="entry name" value="POX_dom"/>
</dbReference>
<proteinExistence type="inferred from homology"/>
<dbReference type="InterPro" id="IPR001356">
    <property type="entry name" value="HD"/>
</dbReference>
<dbReference type="InterPro" id="IPR008422">
    <property type="entry name" value="KN_HD"/>
</dbReference>
<dbReference type="Gene3D" id="1.10.10.60">
    <property type="entry name" value="Homeodomain-like"/>
    <property type="match status" value="1"/>
</dbReference>
<evidence type="ECO:0000256" key="2">
    <source>
        <dbReference type="ARBA" id="ARBA00006454"/>
    </source>
</evidence>
<evidence type="ECO:0000256" key="6">
    <source>
        <dbReference type="ARBA" id="ARBA00023163"/>
    </source>
</evidence>
<dbReference type="InterPro" id="IPR009057">
    <property type="entry name" value="Homeodomain-like_sf"/>
</dbReference>
<evidence type="ECO:0000313" key="11">
    <source>
        <dbReference type="EMBL" id="KAE8099316.1"/>
    </source>
</evidence>
<protein>
    <recommendedName>
        <fullName evidence="10">Homeobox domain-containing protein</fullName>
    </recommendedName>
</protein>
<accession>A0A5N6RLZ7</accession>
<dbReference type="SMART" id="SM00389">
    <property type="entry name" value="HOX"/>
    <property type="match status" value="1"/>
</dbReference>
<sequence length="621" mass="67387">MAEGFEPYHVPQQSRRDKLRVVSGVVETTTANLQGCAGLLPLYDPTSLLSSDLLTGHQFHPGEACKANQSVKEESVNLMGFVGGMMNGGSSSSSASQNPYLDHHHQHSLPINPTSIQDINCNPFLFAPRSLHSLRDFDQSYNGGGGGDVVLFKPEPLSLSLSSHAAHQSNLPLELNLQRYGSGGGGNSGGYVNIPGIVGGSASASNDVVSRSSVPLGPFTGYASVLKGSRFLKPAQQLLEEFCDVAGRGIYAEKIAADSALMDSPLESLSASGIVDDPLSCGDGGEIRRKKSRLISMLDEVYRRYKQYYQQMQAVVASFEYVAGLGNAAPYANLAIKSMSKHFRCLKNAITDQLQFTNKGEGHAAHGKDEAPRFGNADRGLYCQRPVHGSGFLEHQPVWRPQRGLPERAVTVLRAWLFEHFLHPYPTDTDKLMLAKQTGLSRSQVSNWFINARVRLWKPMVEEIHMLETRQAQKGLQRDDRSANRSSDHLTSANSLVSDNPSTSTHRIQDAPSKRTRNELADIPVGNEEPQNFSYNFSSHPHLGVGVSMAGGGNSGVSLTLGLHQNNGIGLSEPFPINAAQRFGLGLETNGEGYVMGGFESHNRHFGRDVIGGQLLHDFVG</sequence>
<feature type="compositionally biased region" description="Basic and acidic residues" evidence="9">
    <location>
        <begin position="476"/>
        <end position="488"/>
    </location>
</feature>
<comment type="subcellular location">
    <subcellularLocation>
        <location evidence="1 8">Nucleus</location>
    </subcellularLocation>
</comment>
<dbReference type="FunFam" id="1.10.10.60:FF:000117">
    <property type="entry name" value="BEL1-like homeodomain protein 9"/>
    <property type="match status" value="1"/>
</dbReference>
<feature type="region of interest" description="Disordered" evidence="9">
    <location>
        <begin position="471"/>
        <end position="517"/>
    </location>
</feature>
<evidence type="ECO:0000256" key="5">
    <source>
        <dbReference type="ARBA" id="ARBA00023155"/>
    </source>
</evidence>
<evidence type="ECO:0000256" key="3">
    <source>
        <dbReference type="ARBA" id="ARBA00023015"/>
    </source>
</evidence>
<feature type="DNA-binding region" description="Homeobox" evidence="8">
    <location>
        <begin position="398"/>
        <end position="460"/>
    </location>
</feature>
<reference evidence="11 12" key="1">
    <citation type="submission" date="2019-06" db="EMBL/GenBank/DDBJ databases">
        <title>A chromosomal-level reference genome of Carpinus fangiana (Coryloideae, Betulaceae).</title>
        <authorList>
            <person name="Yang X."/>
            <person name="Wang Z."/>
            <person name="Zhang L."/>
            <person name="Hao G."/>
            <person name="Liu J."/>
            <person name="Yang Y."/>
        </authorList>
    </citation>
    <scope>NUCLEOTIDE SEQUENCE [LARGE SCALE GENOMIC DNA]</scope>
    <source>
        <strain evidence="11">Cfa_2016G</strain>
        <tissue evidence="11">Leaf</tissue>
    </source>
</reference>
<evidence type="ECO:0000256" key="4">
    <source>
        <dbReference type="ARBA" id="ARBA00023125"/>
    </source>
</evidence>
<feature type="compositionally biased region" description="Basic and acidic residues" evidence="9">
    <location>
        <begin position="507"/>
        <end position="517"/>
    </location>
</feature>
<dbReference type="AlphaFoldDB" id="A0A5N6RLZ7"/>
<dbReference type="Proteomes" id="UP000327013">
    <property type="component" value="Chromosome 7"/>
</dbReference>
<evidence type="ECO:0000259" key="10">
    <source>
        <dbReference type="PROSITE" id="PS50071"/>
    </source>
</evidence>
<keyword evidence="6" id="KW-0804">Transcription</keyword>
<dbReference type="GO" id="GO:0005634">
    <property type="term" value="C:nucleus"/>
    <property type="evidence" value="ECO:0007669"/>
    <property type="project" value="UniProtKB-SubCell"/>
</dbReference>
<evidence type="ECO:0000256" key="8">
    <source>
        <dbReference type="PROSITE-ProRule" id="PRU00108"/>
    </source>
</evidence>
<dbReference type="Pfam" id="PF05920">
    <property type="entry name" value="Homeobox_KN"/>
    <property type="match status" value="1"/>
</dbReference>
<dbReference type="InterPro" id="IPR050224">
    <property type="entry name" value="TALE_homeobox"/>
</dbReference>
<comment type="similarity">
    <text evidence="2">Belongs to the TALE/BELL homeobox family.</text>
</comment>
<dbReference type="PANTHER" id="PTHR11850">
    <property type="entry name" value="HOMEOBOX PROTEIN TRANSCRIPTION FACTORS"/>
    <property type="match status" value="1"/>
</dbReference>
<dbReference type="GO" id="GO:0006355">
    <property type="term" value="P:regulation of DNA-templated transcription"/>
    <property type="evidence" value="ECO:0007669"/>
    <property type="project" value="InterPro"/>
</dbReference>